<sequence length="52" mass="5958">MKYTLITKKGKVMQFYIKSMAELYHQMLGGALLVEPEPDLISQSPRSIYGHD</sequence>
<organism evidence="3">
    <name type="scientific">uncultured Caudovirales phage</name>
    <dbReference type="NCBI Taxonomy" id="2100421"/>
    <lineage>
        <taxon>Viruses</taxon>
        <taxon>Duplodnaviria</taxon>
        <taxon>Heunggongvirae</taxon>
        <taxon>Uroviricota</taxon>
        <taxon>Caudoviricetes</taxon>
        <taxon>Peduoviridae</taxon>
        <taxon>Maltschvirus</taxon>
        <taxon>Maltschvirus maltsch</taxon>
    </lineage>
</organism>
<name>A0A6J5QZ34_9CAUD</name>
<evidence type="ECO:0000313" key="4">
    <source>
        <dbReference type="EMBL" id="CAB4221037.1"/>
    </source>
</evidence>
<evidence type="ECO:0000313" key="2">
    <source>
        <dbReference type="EMBL" id="CAB4165681.1"/>
    </source>
</evidence>
<dbReference type="EMBL" id="LR797502">
    <property type="protein sequence ID" value="CAB4221037.1"/>
    <property type="molecule type" value="Genomic_DNA"/>
</dbReference>
<protein>
    <submittedName>
        <fullName evidence="3">Uncharacterized protein</fullName>
    </submittedName>
</protein>
<gene>
    <name evidence="3" type="ORF">UFOVP1146_15</name>
    <name evidence="4" type="ORF">UFOVP1638_130</name>
    <name evidence="1" type="ORF">UFOVP812_348</name>
    <name evidence="2" type="ORF">UFOVP818_217</name>
</gene>
<accession>A0A6J5QZ34</accession>
<dbReference type="EMBL" id="LR797099">
    <property type="protein sequence ID" value="CAB4186641.1"/>
    <property type="molecule type" value="Genomic_DNA"/>
</dbReference>
<evidence type="ECO:0000313" key="3">
    <source>
        <dbReference type="EMBL" id="CAB4186641.1"/>
    </source>
</evidence>
<dbReference type="EMBL" id="LR796758">
    <property type="protein sequence ID" value="CAB4164079.1"/>
    <property type="molecule type" value="Genomic_DNA"/>
</dbReference>
<dbReference type="EMBL" id="LR796776">
    <property type="protein sequence ID" value="CAB4165681.1"/>
    <property type="molecule type" value="Genomic_DNA"/>
</dbReference>
<reference evidence="3" key="1">
    <citation type="submission" date="2020-05" db="EMBL/GenBank/DDBJ databases">
        <authorList>
            <person name="Chiriac C."/>
            <person name="Salcher M."/>
            <person name="Ghai R."/>
            <person name="Kavagutti S V."/>
        </authorList>
    </citation>
    <scope>NUCLEOTIDE SEQUENCE</scope>
</reference>
<evidence type="ECO:0000313" key="1">
    <source>
        <dbReference type="EMBL" id="CAB4164079.1"/>
    </source>
</evidence>
<proteinExistence type="predicted"/>